<dbReference type="Proteomes" id="UP001500282">
    <property type="component" value="Unassembled WGS sequence"/>
</dbReference>
<sequence length="119" mass="12170">MFLRVGPGGPGGPAGPAASATDPGTSFPAMGTQLPRDGRAMADRPFGGRTMPGSMNTAGIRLDRMLGGPPVAMGPVRPSNPPDRGVIAFPETSAAAGLPRRMAERGHADQPHDEWDGSL</sequence>
<gene>
    <name evidence="2" type="ORF">GCM10009579_90570</name>
</gene>
<dbReference type="EMBL" id="BAAAIH010000196">
    <property type="protein sequence ID" value="GAA1070967.1"/>
    <property type="molecule type" value="Genomic_DNA"/>
</dbReference>
<reference evidence="2 3" key="1">
    <citation type="journal article" date="2019" name="Int. J. Syst. Evol. Microbiol.">
        <title>The Global Catalogue of Microorganisms (GCM) 10K type strain sequencing project: providing services to taxonomists for standard genome sequencing and annotation.</title>
        <authorList>
            <consortium name="The Broad Institute Genomics Platform"/>
            <consortium name="The Broad Institute Genome Sequencing Center for Infectious Disease"/>
            <person name="Wu L."/>
            <person name="Ma J."/>
        </authorList>
    </citation>
    <scope>NUCLEOTIDE SEQUENCE [LARGE SCALE GENOMIC DNA]</scope>
    <source>
        <strain evidence="2 3">JCM 11448</strain>
    </source>
</reference>
<feature type="compositionally biased region" description="Gly residues" evidence="1">
    <location>
        <begin position="1"/>
        <end position="14"/>
    </location>
</feature>
<organism evidence="2 3">
    <name type="scientific">Streptomyces javensis</name>
    <dbReference type="NCBI Taxonomy" id="114698"/>
    <lineage>
        <taxon>Bacteria</taxon>
        <taxon>Bacillati</taxon>
        <taxon>Actinomycetota</taxon>
        <taxon>Actinomycetes</taxon>
        <taxon>Kitasatosporales</taxon>
        <taxon>Streptomycetaceae</taxon>
        <taxon>Streptomyces</taxon>
        <taxon>Streptomyces violaceusniger group</taxon>
    </lineage>
</organism>
<feature type="region of interest" description="Disordered" evidence="1">
    <location>
        <begin position="1"/>
        <end position="119"/>
    </location>
</feature>
<evidence type="ECO:0000313" key="3">
    <source>
        <dbReference type="Proteomes" id="UP001500282"/>
    </source>
</evidence>
<accession>A0ABN1TAK6</accession>
<proteinExistence type="predicted"/>
<name>A0ABN1TAK6_9ACTN</name>
<keyword evidence="3" id="KW-1185">Reference proteome</keyword>
<feature type="compositionally biased region" description="Basic and acidic residues" evidence="1">
    <location>
        <begin position="101"/>
        <end position="119"/>
    </location>
</feature>
<comment type="caution">
    <text evidence="2">The sequence shown here is derived from an EMBL/GenBank/DDBJ whole genome shotgun (WGS) entry which is preliminary data.</text>
</comment>
<evidence type="ECO:0000256" key="1">
    <source>
        <dbReference type="SAM" id="MobiDB-lite"/>
    </source>
</evidence>
<evidence type="ECO:0000313" key="2">
    <source>
        <dbReference type="EMBL" id="GAA1070967.1"/>
    </source>
</evidence>
<protein>
    <submittedName>
        <fullName evidence="2">Uncharacterized protein</fullName>
    </submittedName>
</protein>